<dbReference type="Proteomes" id="UP001176941">
    <property type="component" value="Unassembled WGS sequence"/>
</dbReference>
<evidence type="ECO:0000313" key="2">
    <source>
        <dbReference type="EMBL" id="CAI9150062.1"/>
    </source>
</evidence>
<feature type="region of interest" description="Disordered" evidence="1">
    <location>
        <begin position="79"/>
        <end position="98"/>
    </location>
</feature>
<gene>
    <name evidence="2" type="ORF">MRATA1EN1_LOCUS31680</name>
</gene>
<sequence>ALSPWPAALLSHAAGVRRPQPRRASGDRPVPAAAPQPTPGAASAGCGPGAPGKAEAARDLRAERSGQLGRVARLLGGPRVRLSGTGRREGASGAGGLRCPSRARAAAEFGGERACAPGISRQDGRGTDGPRPRRSMLQRRGSSTETAVEVVWPRATARDLEAIPDDPEAIPGDTEARMRVLPGHPQGISPTDVSSVGVLLCPPGRILPFLSPWVPDVRACTHHRQHPVPQQLVRENALLPYTGTSTALTCNLLCPASPLGD</sequence>
<feature type="compositionally biased region" description="Basic and acidic residues" evidence="1">
    <location>
        <begin position="122"/>
        <end position="131"/>
    </location>
</feature>
<evidence type="ECO:0000313" key="3">
    <source>
        <dbReference type="Proteomes" id="UP001176941"/>
    </source>
</evidence>
<dbReference type="EMBL" id="CATKSN020000640">
    <property type="protein sequence ID" value="CAI9150062.1"/>
    <property type="molecule type" value="Genomic_DNA"/>
</dbReference>
<accession>A0ABN8XL55</accession>
<feature type="region of interest" description="Disordered" evidence="1">
    <location>
        <begin position="1"/>
        <end position="60"/>
    </location>
</feature>
<feature type="region of interest" description="Disordered" evidence="1">
    <location>
        <begin position="114"/>
        <end position="146"/>
    </location>
</feature>
<protein>
    <submittedName>
        <fullName evidence="2">Uncharacterized protein</fullName>
    </submittedName>
</protein>
<comment type="caution">
    <text evidence="2">The sequence shown here is derived from an EMBL/GenBank/DDBJ whole genome shotgun (WGS) entry which is preliminary data.</text>
</comment>
<proteinExistence type="predicted"/>
<evidence type="ECO:0000256" key="1">
    <source>
        <dbReference type="SAM" id="MobiDB-lite"/>
    </source>
</evidence>
<feature type="non-terminal residue" evidence="2">
    <location>
        <position position="1"/>
    </location>
</feature>
<reference evidence="2" key="1">
    <citation type="submission" date="2023-04" db="EMBL/GenBank/DDBJ databases">
        <authorList>
            <consortium name="ELIXIR-Norway"/>
        </authorList>
    </citation>
    <scope>NUCLEOTIDE SEQUENCE [LARGE SCALE GENOMIC DNA]</scope>
</reference>
<name>A0ABN8XL55_RANTA</name>
<organism evidence="2 3">
    <name type="scientific">Rangifer tarandus platyrhynchus</name>
    <name type="common">Svalbard reindeer</name>
    <dbReference type="NCBI Taxonomy" id="3082113"/>
    <lineage>
        <taxon>Eukaryota</taxon>
        <taxon>Metazoa</taxon>
        <taxon>Chordata</taxon>
        <taxon>Craniata</taxon>
        <taxon>Vertebrata</taxon>
        <taxon>Euteleostomi</taxon>
        <taxon>Mammalia</taxon>
        <taxon>Eutheria</taxon>
        <taxon>Laurasiatheria</taxon>
        <taxon>Artiodactyla</taxon>
        <taxon>Ruminantia</taxon>
        <taxon>Pecora</taxon>
        <taxon>Cervidae</taxon>
        <taxon>Odocoileinae</taxon>
        <taxon>Rangifer</taxon>
    </lineage>
</organism>
<keyword evidence="3" id="KW-1185">Reference proteome</keyword>